<reference evidence="4 5" key="1">
    <citation type="submission" date="2021-01" db="EMBL/GenBank/DDBJ databases">
        <title>Roseomonas sp. nov, a bacterium isolated from an oil production mixture in Yumen Oilfield.</title>
        <authorList>
            <person name="Wu D."/>
        </authorList>
    </citation>
    <scope>NUCLEOTIDE SEQUENCE [LARGE SCALE GENOMIC DNA]</scope>
    <source>
        <strain evidence="4 5">ROY-5-3</strain>
    </source>
</reference>
<accession>A0ABS6HFD0</accession>
<dbReference type="InterPro" id="IPR011650">
    <property type="entry name" value="Peptidase_M20_dimer"/>
</dbReference>
<evidence type="ECO:0000256" key="1">
    <source>
        <dbReference type="ARBA" id="ARBA00022801"/>
    </source>
</evidence>
<gene>
    <name evidence="4" type="ORF">JJQ90_19895</name>
</gene>
<dbReference type="InterPro" id="IPR001261">
    <property type="entry name" value="ArgE/DapE_CS"/>
</dbReference>
<dbReference type="PANTHER" id="PTHR43808:SF9">
    <property type="entry name" value="BLL0789 PROTEIN"/>
    <property type="match status" value="1"/>
</dbReference>
<dbReference type="InterPro" id="IPR017150">
    <property type="entry name" value="Pept_M20_glutamate_carboxypep"/>
</dbReference>
<evidence type="ECO:0000313" key="5">
    <source>
        <dbReference type="Proteomes" id="UP000689967"/>
    </source>
</evidence>
<evidence type="ECO:0000313" key="4">
    <source>
        <dbReference type="EMBL" id="MBU8545995.1"/>
    </source>
</evidence>
<dbReference type="PANTHER" id="PTHR43808">
    <property type="entry name" value="ACETYLORNITHINE DEACETYLASE"/>
    <property type="match status" value="1"/>
</dbReference>
<dbReference type="Pfam" id="PF01546">
    <property type="entry name" value="Peptidase_M20"/>
    <property type="match status" value="1"/>
</dbReference>
<dbReference type="EMBL" id="JAERQM010000006">
    <property type="protein sequence ID" value="MBU8545995.1"/>
    <property type="molecule type" value="Genomic_DNA"/>
</dbReference>
<keyword evidence="2" id="KW-0862">Zinc</keyword>
<dbReference type="Pfam" id="PF07687">
    <property type="entry name" value="M20_dimer"/>
    <property type="match status" value="1"/>
</dbReference>
<organism evidence="4 5">
    <name type="scientific">Falsiroseomonas oleicola</name>
    <dbReference type="NCBI Taxonomy" id="2801474"/>
    <lineage>
        <taxon>Bacteria</taxon>
        <taxon>Pseudomonadati</taxon>
        <taxon>Pseudomonadota</taxon>
        <taxon>Alphaproteobacteria</taxon>
        <taxon>Acetobacterales</taxon>
        <taxon>Roseomonadaceae</taxon>
        <taxon>Falsiroseomonas</taxon>
    </lineage>
</organism>
<dbReference type="PROSITE" id="PS00758">
    <property type="entry name" value="ARGE_DAPE_CPG2_1"/>
    <property type="match status" value="1"/>
</dbReference>
<comment type="caution">
    <text evidence="4">The sequence shown here is derived from an EMBL/GenBank/DDBJ whole genome shotgun (WGS) entry which is preliminary data.</text>
</comment>
<feature type="domain" description="Peptidase M20 dimerisation" evidence="3">
    <location>
        <begin position="175"/>
        <end position="269"/>
    </location>
</feature>
<dbReference type="PIRSF" id="PIRSF037238">
    <property type="entry name" value="Carboxypeptidase_G2"/>
    <property type="match status" value="1"/>
</dbReference>
<proteinExistence type="predicted"/>
<protein>
    <submittedName>
        <fullName evidence="4">M20 family metallopeptidase</fullName>
    </submittedName>
</protein>
<sequence>MTFTTDALLASIRPWVEHETPTDAPDAVSALMAKVAAEAGEAGAHVEIIPGRDGMGDHVLLRSPWGGDAPGILVLSHLDTVHPMGMLARMPFRVQDGIAYGPGIYDMKAGARLAFEAFLSFLRAGTPTPLPITYLFNADEEVGSPTSKDLIRDLGGKARYVLVTEPAREGGKIVTARKGAARFDLVVKGRAAHSGSRHQDGRSAIGELARQIIDLHAMTDYERGVTVNVGVVAGGTRANVVAEEARAAVDMRLPTPAIAEEMLARMQALRPHGPDVTLMLTGGLNRPPYEKTPAIAALFDHAKALAAEIGFELQDLKTGGGSDGNFCADLAPVLDGLGADGKGGHTDFEQIYLESLVPRALLLRRLMETLN</sequence>
<dbReference type="InterPro" id="IPR050072">
    <property type="entry name" value="Peptidase_M20A"/>
</dbReference>
<dbReference type="Proteomes" id="UP000689967">
    <property type="component" value="Unassembled WGS sequence"/>
</dbReference>
<keyword evidence="1" id="KW-0378">Hydrolase</keyword>
<evidence type="ECO:0000259" key="3">
    <source>
        <dbReference type="Pfam" id="PF07687"/>
    </source>
</evidence>
<dbReference type="CDD" id="cd03885">
    <property type="entry name" value="M20_CPDG2"/>
    <property type="match status" value="1"/>
</dbReference>
<keyword evidence="5" id="KW-1185">Reference proteome</keyword>
<name>A0ABS6HFD0_9PROT</name>
<dbReference type="InterPro" id="IPR002933">
    <property type="entry name" value="Peptidase_M20"/>
</dbReference>
<dbReference type="RefSeq" id="WP_216878007.1">
    <property type="nucleotide sequence ID" value="NZ_JAERQM010000006.1"/>
</dbReference>
<evidence type="ECO:0000256" key="2">
    <source>
        <dbReference type="ARBA" id="ARBA00022833"/>
    </source>
</evidence>